<dbReference type="EMBL" id="CABFVA020000053">
    <property type="protein sequence ID" value="VVM06186.1"/>
    <property type="molecule type" value="Genomic_DNA"/>
</dbReference>
<evidence type="ECO:0008006" key="3">
    <source>
        <dbReference type="Google" id="ProtNLM"/>
    </source>
</evidence>
<reference evidence="1 2" key="1">
    <citation type="submission" date="2019-09" db="EMBL/GenBank/DDBJ databases">
        <authorList>
            <person name="Cremers G."/>
        </authorList>
    </citation>
    <scope>NUCLEOTIDE SEQUENCE [LARGE SCALE GENOMIC DNA]</scope>
    <source>
        <strain evidence="1">4A</strain>
    </source>
</reference>
<evidence type="ECO:0000313" key="2">
    <source>
        <dbReference type="Proteomes" id="UP000334923"/>
    </source>
</evidence>
<sequence>MKCSLKIRLVVKLRRKPTGITDKTSKRTRRRHSAEFKAKVVVAALREDKTINQLSTEFGVHPVVIGHWKKQALLALSGVFGRRAERETQAVESRERELFEQIGRLRGGKPLA</sequence>
<dbReference type="Proteomes" id="UP000334923">
    <property type="component" value="Unassembled WGS sequence"/>
</dbReference>
<keyword evidence="2" id="KW-1185">Reference proteome</keyword>
<accession>A0A5E6MCY6</accession>
<protein>
    <recommendedName>
        <fullName evidence="3">Transposase</fullName>
    </recommendedName>
</protein>
<dbReference type="OrthoDB" id="195300at2"/>
<name>A0A5E6MCY6_9BACT</name>
<proteinExistence type="predicted"/>
<dbReference type="GO" id="GO:0004803">
    <property type="term" value="F:transposase activity"/>
    <property type="evidence" value="ECO:0007669"/>
    <property type="project" value="InterPro"/>
</dbReference>
<evidence type="ECO:0000313" key="1">
    <source>
        <dbReference type="EMBL" id="VVM06186.1"/>
    </source>
</evidence>
<dbReference type="InterPro" id="IPR010921">
    <property type="entry name" value="Trp_repressor/repl_initiator"/>
</dbReference>
<organism evidence="1 2">
    <name type="scientific">Methylacidimicrobium tartarophylax</name>
    <dbReference type="NCBI Taxonomy" id="1041768"/>
    <lineage>
        <taxon>Bacteria</taxon>
        <taxon>Pseudomonadati</taxon>
        <taxon>Verrucomicrobiota</taxon>
        <taxon>Methylacidimicrobium</taxon>
    </lineage>
</organism>
<dbReference type="SUPFAM" id="SSF48295">
    <property type="entry name" value="TrpR-like"/>
    <property type="match status" value="1"/>
</dbReference>
<dbReference type="AlphaFoldDB" id="A0A5E6MCY6"/>
<dbReference type="InterPro" id="IPR002514">
    <property type="entry name" value="Transposase_8"/>
</dbReference>
<dbReference type="GO" id="GO:0006313">
    <property type="term" value="P:DNA transposition"/>
    <property type="evidence" value="ECO:0007669"/>
    <property type="project" value="InterPro"/>
</dbReference>
<dbReference type="GO" id="GO:0043565">
    <property type="term" value="F:sequence-specific DNA binding"/>
    <property type="evidence" value="ECO:0007669"/>
    <property type="project" value="InterPro"/>
</dbReference>
<gene>
    <name evidence="1" type="ORF">MAMT_01040</name>
</gene>
<dbReference type="Pfam" id="PF01527">
    <property type="entry name" value="HTH_Tnp_1"/>
    <property type="match status" value="1"/>
</dbReference>
<dbReference type="RefSeq" id="WP_142659924.1">
    <property type="nucleotide sequence ID" value="NZ_CABFVA020000053.1"/>
</dbReference>